<reference evidence="9 10" key="1">
    <citation type="submission" date="2020-08" db="EMBL/GenBank/DDBJ databases">
        <authorList>
            <person name="Hejnol A."/>
        </authorList>
    </citation>
    <scope>NUCLEOTIDE SEQUENCE [LARGE SCALE GENOMIC DNA]</scope>
</reference>
<organism evidence="9 10">
    <name type="scientific">Dimorphilus gyrociliatus</name>
    <dbReference type="NCBI Taxonomy" id="2664684"/>
    <lineage>
        <taxon>Eukaryota</taxon>
        <taxon>Metazoa</taxon>
        <taxon>Spiralia</taxon>
        <taxon>Lophotrochozoa</taxon>
        <taxon>Annelida</taxon>
        <taxon>Polychaeta</taxon>
        <taxon>Polychaeta incertae sedis</taxon>
        <taxon>Dinophilidae</taxon>
        <taxon>Dimorphilus</taxon>
    </lineage>
</organism>
<keyword evidence="5" id="KW-0328">Glycosyltransferase</keyword>
<accession>A0A7I8VZP4</accession>
<proteinExistence type="inferred from homology"/>
<dbReference type="Pfam" id="PF04101">
    <property type="entry name" value="Glyco_tran_28_C"/>
    <property type="match status" value="1"/>
</dbReference>
<dbReference type="PANTHER" id="PTHR12867:SF6">
    <property type="entry name" value="N-ACETYLGLUCOSAMINYLDIPHOSPHODOLICHOL N-ACETYLGLUCOSAMINYLTRANSFERASE"/>
    <property type="match status" value="1"/>
</dbReference>
<dbReference type="EMBL" id="CAJFCJ010000014">
    <property type="protein sequence ID" value="CAD5121344.1"/>
    <property type="molecule type" value="Genomic_DNA"/>
</dbReference>
<dbReference type="SUPFAM" id="SSF53756">
    <property type="entry name" value="UDP-Glycosyltransferase/glycogen phosphorylase"/>
    <property type="match status" value="1"/>
</dbReference>
<evidence type="ECO:0000256" key="7">
    <source>
        <dbReference type="ARBA" id="ARBA00022824"/>
    </source>
</evidence>
<dbReference type="InterPro" id="IPR007235">
    <property type="entry name" value="Glyco_trans_28_C"/>
</dbReference>
<evidence type="ECO:0000256" key="1">
    <source>
        <dbReference type="ARBA" id="ARBA00004240"/>
    </source>
</evidence>
<dbReference type="Proteomes" id="UP000549394">
    <property type="component" value="Unassembled WGS sequence"/>
</dbReference>
<evidence type="ECO:0000313" key="10">
    <source>
        <dbReference type="Proteomes" id="UP000549394"/>
    </source>
</evidence>
<dbReference type="GO" id="GO:0004577">
    <property type="term" value="F:N-acetylglucosaminyldiphosphodolichol N-acetylglucosaminyltransferase activity"/>
    <property type="evidence" value="ECO:0007669"/>
    <property type="project" value="UniProtKB-EC"/>
</dbReference>
<dbReference type="Gene3D" id="3.40.50.2000">
    <property type="entry name" value="Glycogen Phosphorylase B"/>
    <property type="match status" value="1"/>
</dbReference>
<evidence type="ECO:0000256" key="4">
    <source>
        <dbReference type="ARBA" id="ARBA00017468"/>
    </source>
</evidence>
<dbReference type="InterPro" id="IPR039042">
    <property type="entry name" value="Alg13-like"/>
</dbReference>
<keyword evidence="7" id="KW-0256">Endoplasmic reticulum</keyword>
<dbReference type="GO" id="GO:0006488">
    <property type="term" value="P:dolichol-linked oligosaccharide biosynthetic process"/>
    <property type="evidence" value="ECO:0007669"/>
    <property type="project" value="InterPro"/>
</dbReference>
<evidence type="ECO:0000256" key="5">
    <source>
        <dbReference type="ARBA" id="ARBA00022676"/>
    </source>
</evidence>
<gene>
    <name evidence="9" type="ORF">DGYR_LOCUS9307</name>
</gene>
<comment type="subcellular location">
    <subcellularLocation>
        <location evidence="1">Endoplasmic reticulum</location>
    </subcellularLocation>
</comment>
<comment type="caution">
    <text evidence="9">The sequence shown here is derived from an EMBL/GenBank/DDBJ whole genome shotgun (WGS) entry which is preliminary data.</text>
</comment>
<evidence type="ECO:0000313" key="9">
    <source>
        <dbReference type="EMBL" id="CAD5121344.1"/>
    </source>
</evidence>
<dbReference type="EC" id="2.4.1.141" evidence="3"/>
<comment type="similarity">
    <text evidence="2">Belongs to the glycosyltransferase 28 family.</text>
</comment>
<name>A0A7I8VZP4_9ANNE</name>
<evidence type="ECO:0000256" key="6">
    <source>
        <dbReference type="ARBA" id="ARBA00022679"/>
    </source>
</evidence>
<evidence type="ECO:0000259" key="8">
    <source>
        <dbReference type="Pfam" id="PF04101"/>
    </source>
</evidence>
<evidence type="ECO:0000256" key="2">
    <source>
        <dbReference type="ARBA" id="ARBA00006962"/>
    </source>
</evidence>
<dbReference type="PANTHER" id="PTHR12867">
    <property type="entry name" value="GLYCOSYL TRANSFERASE-RELATED"/>
    <property type="match status" value="1"/>
</dbReference>
<protein>
    <recommendedName>
        <fullName evidence="4">UDP-N-acetylglucosamine transferase subunit ALG13</fullName>
        <ecNumber evidence="3">2.4.1.141</ecNumber>
    </recommendedName>
</protein>
<dbReference type="OrthoDB" id="20273at2759"/>
<feature type="domain" description="Glycosyl transferase family 28 C-terminal" evidence="8">
    <location>
        <begin position="3"/>
        <end position="143"/>
    </location>
</feature>
<dbReference type="GO" id="GO:0005783">
    <property type="term" value="C:endoplasmic reticulum"/>
    <property type="evidence" value="ECO:0007669"/>
    <property type="project" value="UniProtKB-SubCell"/>
</dbReference>
<keyword evidence="6" id="KW-0808">Transferase</keyword>
<keyword evidence="10" id="KW-1185">Reference proteome</keyword>
<dbReference type="AlphaFoldDB" id="A0A7I8VZP4"/>
<sequence>MLAFVTVGTTSFNDLIREVCSDQCLKALKKRGFKKLLLQIGRGTFIPDTTSKILDVEYYKYKNKIIEDINKADLVISHAGAGTSLEVLTAKKHLLVVVNDNLMNNHQLELADQLQKEGFCYYTNCQNLAEYLSTINLSDLKPYIPGNPELFISFLDEVTGIKSLST</sequence>
<evidence type="ECO:0000256" key="3">
    <source>
        <dbReference type="ARBA" id="ARBA00012614"/>
    </source>
</evidence>